<dbReference type="Proteomes" id="UP000019222">
    <property type="component" value="Chromosome"/>
</dbReference>
<keyword evidence="4" id="KW-1185">Reference proteome</keyword>
<dbReference type="AlphaFoldDB" id="W5XY65"/>
<gene>
    <name evidence="3" type="ORF">B843_02350</name>
</gene>
<dbReference type="eggNOG" id="COG0746">
    <property type="taxonomic scope" value="Bacteria"/>
</dbReference>
<sequence>MPTTYSVYSVIVLAGGRSSRMGADKAQVLLDGRRLIDHVLSGVAALPDPPAAVAVVSPVDLGLDAQDFPFALELACEQPAFGGPVAGIDAGIGTLARHGAARVAILSVDAPRSPACIPRLLGALGARADAAQAVVEGHRQPLLVAWDAAALGEALAALPQVRDSAAKRLYSDARVALVSCPGLARDFDSPGELAALGEVSLPPHPDF</sequence>
<dbReference type="InterPro" id="IPR029044">
    <property type="entry name" value="Nucleotide-diphossugar_trans"/>
</dbReference>
<dbReference type="GO" id="GO:0016779">
    <property type="term" value="F:nucleotidyltransferase activity"/>
    <property type="evidence" value="ECO:0007669"/>
    <property type="project" value="UniProtKB-ARBA"/>
</dbReference>
<dbReference type="EMBL" id="CP004353">
    <property type="protein sequence ID" value="AHI21862.1"/>
    <property type="molecule type" value="Genomic_DNA"/>
</dbReference>
<dbReference type="PATRIC" id="fig|1224164.3.peg.463"/>
<evidence type="ECO:0000256" key="1">
    <source>
        <dbReference type="ARBA" id="ARBA00022679"/>
    </source>
</evidence>
<evidence type="ECO:0000259" key="2">
    <source>
        <dbReference type="Pfam" id="PF12804"/>
    </source>
</evidence>
<dbReference type="Gene3D" id="3.90.550.10">
    <property type="entry name" value="Spore Coat Polysaccharide Biosynthesis Protein SpsA, Chain A"/>
    <property type="match status" value="1"/>
</dbReference>
<dbReference type="RefSeq" id="WP_025251921.1">
    <property type="nucleotide sequence ID" value="NZ_CP004353.1"/>
</dbReference>
<evidence type="ECO:0000313" key="3">
    <source>
        <dbReference type="EMBL" id="AHI21862.1"/>
    </source>
</evidence>
<accession>W5XY65</accession>
<dbReference type="STRING" id="1224164.B843_02350"/>
<reference evidence="3 4" key="1">
    <citation type="submission" date="2013-02" db="EMBL/GenBank/DDBJ databases">
        <title>The complete genome sequence of Corynebacterium vitaeruminis DSM 20294.</title>
        <authorList>
            <person name="Ruckert C."/>
            <person name="Albersmeier A."/>
            <person name="Kalinowski J."/>
        </authorList>
    </citation>
    <scope>NUCLEOTIDE SEQUENCE [LARGE SCALE GENOMIC DNA]</scope>
    <source>
        <strain evidence="4">ATCC 10234</strain>
    </source>
</reference>
<evidence type="ECO:0000313" key="4">
    <source>
        <dbReference type="Proteomes" id="UP000019222"/>
    </source>
</evidence>
<dbReference type="KEGG" id="cvt:B843_02350"/>
<organism evidence="3 4">
    <name type="scientific">Corynebacterium vitaeruminis DSM 20294</name>
    <dbReference type="NCBI Taxonomy" id="1224164"/>
    <lineage>
        <taxon>Bacteria</taxon>
        <taxon>Bacillati</taxon>
        <taxon>Actinomycetota</taxon>
        <taxon>Actinomycetes</taxon>
        <taxon>Mycobacteriales</taxon>
        <taxon>Corynebacteriaceae</taxon>
        <taxon>Corynebacterium</taxon>
    </lineage>
</organism>
<dbReference type="PANTHER" id="PTHR19136">
    <property type="entry name" value="MOLYBDENUM COFACTOR GUANYLYLTRANSFERASE"/>
    <property type="match status" value="1"/>
</dbReference>
<dbReference type="SUPFAM" id="SSF53448">
    <property type="entry name" value="Nucleotide-diphospho-sugar transferases"/>
    <property type="match status" value="1"/>
</dbReference>
<dbReference type="HOGENOM" id="CLU_055597_1_3_11"/>
<dbReference type="PANTHER" id="PTHR19136:SF81">
    <property type="entry name" value="MOLYBDENUM COFACTOR GUANYLYLTRANSFERASE"/>
    <property type="match status" value="1"/>
</dbReference>
<feature type="domain" description="MobA-like NTP transferase" evidence="2">
    <location>
        <begin position="10"/>
        <end position="170"/>
    </location>
</feature>
<name>W5XY65_9CORY</name>
<protein>
    <submittedName>
        <fullName evidence="3">Putative molybdopterin-guanine dinucleotide biosynthesis protein A</fullName>
    </submittedName>
</protein>
<keyword evidence="1" id="KW-0808">Transferase</keyword>
<proteinExistence type="predicted"/>
<dbReference type="Pfam" id="PF12804">
    <property type="entry name" value="NTP_transf_3"/>
    <property type="match status" value="1"/>
</dbReference>
<dbReference type="InterPro" id="IPR025877">
    <property type="entry name" value="MobA-like_NTP_Trfase"/>
</dbReference>